<evidence type="ECO:0000259" key="8">
    <source>
        <dbReference type="Pfam" id="PF04024"/>
    </source>
</evidence>
<evidence type="ECO:0000256" key="1">
    <source>
        <dbReference type="ARBA" id="ARBA00004162"/>
    </source>
</evidence>
<feature type="transmembrane region" description="Helical" evidence="7">
    <location>
        <begin position="156"/>
        <end position="176"/>
    </location>
</feature>
<evidence type="ECO:0000256" key="6">
    <source>
        <dbReference type="SAM" id="MobiDB-lite"/>
    </source>
</evidence>
<dbReference type="InterPro" id="IPR007168">
    <property type="entry name" value="Phageshock_PspC_N"/>
</dbReference>
<dbReference type="GO" id="GO:0005886">
    <property type="term" value="C:plasma membrane"/>
    <property type="evidence" value="ECO:0007669"/>
    <property type="project" value="UniProtKB-SubCell"/>
</dbReference>
<evidence type="ECO:0000259" key="9">
    <source>
        <dbReference type="Pfam" id="PF09922"/>
    </source>
</evidence>
<dbReference type="Pfam" id="PF04024">
    <property type="entry name" value="PspC"/>
    <property type="match status" value="1"/>
</dbReference>
<feature type="transmembrane region" description="Helical" evidence="7">
    <location>
        <begin position="68"/>
        <end position="91"/>
    </location>
</feature>
<dbReference type="EMBL" id="SHKV01000001">
    <property type="protein sequence ID" value="RZU33144.1"/>
    <property type="molecule type" value="Genomic_DNA"/>
</dbReference>
<comment type="subcellular location">
    <subcellularLocation>
        <location evidence="1">Cell membrane</location>
        <topology evidence="1">Single-pass membrane protein</topology>
    </subcellularLocation>
</comment>
<feature type="transmembrane region" description="Helical" evidence="7">
    <location>
        <begin position="125"/>
        <end position="144"/>
    </location>
</feature>
<evidence type="ECO:0000313" key="10">
    <source>
        <dbReference type="EMBL" id="RZU33144.1"/>
    </source>
</evidence>
<feature type="compositionally biased region" description="Pro residues" evidence="6">
    <location>
        <begin position="18"/>
        <end position="37"/>
    </location>
</feature>
<dbReference type="InterPro" id="IPR052027">
    <property type="entry name" value="PspC"/>
</dbReference>
<keyword evidence="4 7" id="KW-1133">Transmembrane helix</keyword>
<dbReference type="InterPro" id="IPR024425">
    <property type="entry name" value="LiaF-like_C"/>
</dbReference>
<organism evidence="10 11">
    <name type="scientific">Blastococcus saxobsidens</name>
    <dbReference type="NCBI Taxonomy" id="138336"/>
    <lineage>
        <taxon>Bacteria</taxon>
        <taxon>Bacillati</taxon>
        <taxon>Actinomycetota</taxon>
        <taxon>Actinomycetes</taxon>
        <taxon>Geodermatophilales</taxon>
        <taxon>Geodermatophilaceae</taxon>
        <taxon>Blastococcus</taxon>
    </lineage>
</organism>
<evidence type="ECO:0000256" key="7">
    <source>
        <dbReference type="SAM" id="Phobius"/>
    </source>
</evidence>
<evidence type="ECO:0000256" key="3">
    <source>
        <dbReference type="ARBA" id="ARBA00022692"/>
    </source>
</evidence>
<evidence type="ECO:0000256" key="5">
    <source>
        <dbReference type="ARBA" id="ARBA00023136"/>
    </source>
</evidence>
<protein>
    <submittedName>
        <fullName evidence="10">Phage shock protein C (PspC) family protein</fullName>
    </submittedName>
</protein>
<proteinExistence type="predicted"/>
<accession>A0A4Q7Y9D8</accession>
<keyword evidence="11" id="KW-1185">Reference proteome</keyword>
<reference evidence="10 11" key="1">
    <citation type="submission" date="2019-02" db="EMBL/GenBank/DDBJ databases">
        <title>Sequencing the genomes of 1000 actinobacteria strains.</title>
        <authorList>
            <person name="Klenk H.-P."/>
        </authorList>
    </citation>
    <scope>NUCLEOTIDE SEQUENCE [LARGE SCALE GENOMIC DNA]</scope>
    <source>
        <strain evidence="10 11">DSM 44509</strain>
    </source>
</reference>
<feature type="transmembrane region" description="Helical" evidence="7">
    <location>
        <begin position="183"/>
        <end position="203"/>
    </location>
</feature>
<dbReference type="AlphaFoldDB" id="A0A4Q7Y9D8"/>
<feature type="domain" description="Cell wall-active antibiotics response LiaF-like C-terminal" evidence="9">
    <location>
        <begin position="227"/>
        <end position="323"/>
    </location>
</feature>
<keyword evidence="2" id="KW-1003">Cell membrane</keyword>
<dbReference type="Pfam" id="PF09922">
    <property type="entry name" value="LiaF-like_C"/>
    <property type="match status" value="1"/>
</dbReference>
<evidence type="ECO:0000313" key="11">
    <source>
        <dbReference type="Proteomes" id="UP000292507"/>
    </source>
</evidence>
<name>A0A4Q7Y9D8_9ACTN</name>
<keyword evidence="5 7" id="KW-0472">Membrane</keyword>
<feature type="domain" description="Phage shock protein PspC N-terminal" evidence="8">
    <location>
        <begin position="42"/>
        <end position="97"/>
    </location>
</feature>
<feature type="region of interest" description="Disordered" evidence="6">
    <location>
        <begin position="15"/>
        <end position="47"/>
    </location>
</feature>
<keyword evidence="3 7" id="KW-0812">Transmembrane</keyword>
<dbReference type="Proteomes" id="UP000292507">
    <property type="component" value="Unassembled WGS sequence"/>
</dbReference>
<dbReference type="PANTHER" id="PTHR33885">
    <property type="entry name" value="PHAGE SHOCK PROTEIN C"/>
    <property type="match status" value="1"/>
</dbReference>
<comment type="caution">
    <text evidence="10">The sequence shown here is derived from an EMBL/GenBank/DDBJ whole genome shotgun (WGS) entry which is preliminary data.</text>
</comment>
<gene>
    <name evidence="10" type="ORF">BKA19_2860</name>
</gene>
<evidence type="ECO:0000256" key="4">
    <source>
        <dbReference type="ARBA" id="ARBA00022989"/>
    </source>
</evidence>
<dbReference type="PANTHER" id="PTHR33885:SF3">
    <property type="entry name" value="PHAGE SHOCK PROTEIN C"/>
    <property type="match status" value="1"/>
</dbReference>
<sequence>MSGTAVVGTLAAMTSALPPAPPTADPPPWQPQPPAGPPARSQLRRSRTDKVIGGVNGGLAEYTGIDALLWRVGFVALTLAAGTGVLVYLLLWVLMPSGPAGAVAPAAGQPATTAPRQPAGPRSPVPGITIAGLLILVGSLALTARFTGWDIPATGYLGAALAVVGAGLVAVAFSSGRRARGGLITLGVVLSLALAVAASAPSWDDGAGVGDRTFAPRSVADVREVYSGGVGDLTVDLSRVPLEDLDEALEVRVEHGIGRVEVILPRSADARVRVDHGVGDVSVFGSAVDGSRFFRGSGSQPWSDDGEAEFELVVESGIGEVEVSRG</sequence>
<evidence type="ECO:0000256" key="2">
    <source>
        <dbReference type="ARBA" id="ARBA00022475"/>
    </source>
</evidence>